<reference evidence="5 7" key="1">
    <citation type="submission" date="2023-10" db="EMBL/GenBank/DDBJ databases">
        <title>Screening of Alkalihalobacillus lindianensis BZ-TG-R113 and Its Alleviation of Salt Stress on Rapeseed Growth.</title>
        <authorList>
            <person name="Zhao B."/>
            <person name="Guo T."/>
        </authorList>
    </citation>
    <scope>NUCLEOTIDE SEQUENCE [LARGE SCALE GENOMIC DNA]</scope>
    <source>
        <strain evidence="5 7">BZ-TG-R113</strain>
    </source>
</reference>
<dbReference type="InterPro" id="IPR007119">
    <property type="entry name" value="Phage_tail_spike_N"/>
</dbReference>
<dbReference type="NCBIfam" id="TIGR01665">
    <property type="entry name" value="put_anti_recept"/>
    <property type="match status" value="1"/>
</dbReference>
<dbReference type="Pfam" id="PF13884">
    <property type="entry name" value="Peptidase_S74"/>
    <property type="match status" value="1"/>
</dbReference>
<dbReference type="InterPro" id="IPR003961">
    <property type="entry name" value="FN3_dom"/>
</dbReference>
<evidence type="ECO:0000259" key="3">
    <source>
        <dbReference type="PROSITE" id="PS50853"/>
    </source>
</evidence>
<dbReference type="EMBL" id="JAWJBA010000001">
    <property type="protein sequence ID" value="MDV2683798.1"/>
    <property type="molecule type" value="Genomic_DNA"/>
</dbReference>
<evidence type="ECO:0000256" key="1">
    <source>
        <dbReference type="SAM" id="Coils"/>
    </source>
</evidence>
<sequence length="1763" mass="192548">MKSPAIWIYDKDEQLQTILHPENKTSQNDEKVSEDQEVGLPYFDGTLTEELNGEMILEFSVPADHEKAALIEMDGRAVTRDPDGNLVEFIIRIPEDEDGPDGPMKHIFAEGGEYELIDEWITGYRVPSVDLKTALAAVLQGTRWSVGEVADLGKRSLDLVDMSVKEAISELLDAFNGEIGYRIETQGNQIIKRYIDISNRRGDYLGKRFEIGKDIQSIRRIPESTGIKTLLYGRGAAREDGSRITFADVEWKKENGDPIDKPRGQTFIEDVEARNLWGYDQGRKHRKGMYDGQEEAPAELLMNTWRYLQTVNKPSYTYELKVITLASIIGYEHELVRLGDSVDALNRRIYPNIIVNASIIKFIHDLNSPEHSEVILGDFREKFSQESRMRQLERRLNRKEGTWDSKPSRDEVKQIAEEVPVTDDRFANIVPLPPEQVKAEGLFQNIVVSWDYNTASYIAAYEVFASEEEGFTPAADDLVFRGKVSTFIFEGETNKTYYFKVRAVNYHEVASGYSEEVSASTVHIISDDILFGPDIAEKLRELSETASLLADGSITSDMISELAKELIKDDVKEYTNQEVQAINDQLMQELAEKAGLEYVDGQLLLVNHKVNGLEGTTTQIQNNISSIENAASQLQTRVNDLQSDMVDLEVSVSDDVSSLQSTASSLLQRAEEQESALASANGRIVSVEENIDTINGTMSTTISELTSVNGIVSEHQTTIEQHAGLISEKASITSVDTLTGRISTAEGSIETIAGQVSIKANAEEVYTKSEVNTELGKKVDTTVYNNQMAQLDVRMDGIFADVSSVQSEVSDVDTRLVSAQTQLNIQAGLIDAKAERSELTTVDGKVTGVRKDLTNLQIDHSGLSSSVISLRSDFDGLEIGGRNLAKGTSSEFKSITMNGWNAYHDGSLTPDTDVIPEEFYTVRVYYKNVTDIDMTVRVFWTLENGSRVESTNGSVVAVGEEGYSLITRKAPSNAIAGKAVIRRREGGNTLSTVEYKELKFEKGNKATAWSPAPEDIDSAIYTVEEFASSIDQKADSIATNVSSLTQTVNGQGSRITSAEATLTQHATSINLKANATDVYTKSQVDSAVNGRVSTTVYNNKMGELDVSINGILGRVSNTETTMNSLTGEVSSALSQIASLDIRADGIVQSVSEVRADFDGLEVGGRNLFRNSQTRGIRPNNSTTTPMQNTTMDDESEKYIRTTPTNGTIVSCYDFIEGDIPTPLKVGETYLISLMVRVSHDAEIRIGMTYRDGSTTRGHNSYTDVRKSDGWVQIYLVVNESKVYDRINTLLYTNVPVDYLDHKNWKIEKGNKATDWTPAPEDVDSVITALNGRISSAEGTLSVLPGQIEAKASQTSVNNLTGRVSQAESSLSVQAGQIAAKVEKDGVIASINLSSEGLRINGALNHITGQTLIENAVIGSAAIANAAITKAKLGTAIIGTAQIEDAVITNAKIANLAIDTAKIANAAITNAKIANLAVNTAQIANAAITDAKIASLSADKITAGTLSADRIWGGTITGVGINILEDARIGANLNIGQRAGANNYHNIASIHFGDFATIHALNAMGTIRLLPGKGSPVSLELGGLSDGFAALHAGDQFRLSVQGNMEFNWNVSGTGHPLYRVGNNILKGRKDTNRFEVRNAADTAYAAIGASEFITSSSRKLKTNVEAIDDIGLYVINGLKVVGYDLIDNVQNGIYDRKVGLIAEDSPAVATADQEAINTNTLIHYNVKATQELSSQVRTMQDEILWLKLENQYMKQKIKQLEAC</sequence>
<dbReference type="SUPFAM" id="SSF49265">
    <property type="entry name" value="Fibronectin type III"/>
    <property type="match status" value="1"/>
</dbReference>
<organism evidence="5 7">
    <name type="scientific">Alkalihalophilus lindianensis</name>
    <dbReference type="NCBI Taxonomy" id="1630542"/>
    <lineage>
        <taxon>Bacteria</taxon>
        <taxon>Bacillati</taxon>
        <taxon>Bacillota</taxon>
        <taxon>Bacilli</taxon>
        <taxon>Bacillales</taxon>
        <taxon>Bacillaceae</taxon>
        <taxon>Alkalihalophilus</taxon>
    </lineage>
</organism>
<evidence type="ECO:0000313" key="6">
    <source>
        <dbReference type="EMBL" id="MDV2683864.1"/>
    </source>
</evidence>
<feature type="domain" description="Peptidase S74" evidence="4">
    <location>
        <begin position="1656"/>
        <end position="1763"/>
    </location>
</feature>
<protein>
    <submittedName>
        <fullName evidence="5">Phage tail spike protein</fullName>
    </submittedName>
</protein>
<dbReference type="Proteomes" id="UP001287282">
    <property type="component" value="Unassembled WGS sequence"/>
</dbReference>
<dbReference type="InterPro" id="IPR036116">
    <property type="entry name" value="FN3_sf"/>
</dbReference>
<comment type="caution">
    <text evidence="5">The sequence shown here is derived from an EMBL/GenBank/DDBJ whole genome shotgun (WGS) entry which is preliminary data.</text>
</comment>
<dbReference type="PROSITE" id="PS51688">
    <property type="entry name" value="ICA"/>
    <property type="match status" value="1"/>
</dbReference>
<dbReference type="InterPro" id="IPR030392">
    <property type="entry name" value="S74_ICA"/>
</dbReference>
<dbReference type="EMBL" id="JAWJBA010000001">
    <property type="protein sequence ID" value="MDV2683864.1"/>
    <property type="molecule type" value="Genomic_DNA"/>
</dbReference>
<proteinExistence type="predicted"/>
<dbReference type="RefSeq" id="WP_317121093.1">
    <property type="nucleotide sequence ID" value="NZ_JAWJBA010000001.1"/>
</dbReference>
<evidence type="ECO:0000256" key="2">
    <source>
        <dbReference type="SAM" id="MobiDB-lite"/>
    </source>
</evidence>
<accession>A0ABU3X7C4</accession>
<dbReference type="Gene3D" id="2.160.10.20">
    <property type="entry name" value="Insect antifreeze protein"/>
    <property type="match status" value="1"/>
</dbReference>
<dbReference type="PROSITE" id="PS50853">
    <property type="entry name" value="FN3"/>
    <property type="match status" value="1"/>
</dbReference>
<dbReference type="Gene3D" id="1.20.5.340">
    <property type="match status" value="2"/>
</dbReference>
<evidence type="ECO:0000313" key="7">
    <source>
        <dbReference type="Proteomes" id="UP001287282"/>
    </source>
</evidence>
<keyword evidence="7" id="KW-1185">Reference proteome</keyword>
<evidence type="ECO:0000313" key="5">
    <source>
        <dbReference type="EMBL" id="MDV2683798.1"/>
    </source>
</evidence>
<dbReference type="InterPro" id="IPR010572">
    <property type="entry name" value="Tail_dom"/>
</dbReference>
<dbReference type="InterPro" id="IPR013783">
    <property type="entry name" value="Ig-like_fold"/>
</dbReference>
<dbReference type="Gene3D" id="2.60.40.10">
    <property type="entry name" value="Immunoglobulins"/>
    <property type="match status" value="1"/>
</dbReference>
<gene>
    <name evidence="5" type="ORF">RYX56_05335</name>
    <name evidence="6" type="ORF">RYX56_05675</name>
</gene>
<dbReference type="Pfam" id="PF06605">
    <property type="entry name" value="Prophage_tail"/>
    <property type="match status" value="1"/>
</dbReference>
<feature type="compositionally biased region" description="Polar residues" evidence="2">
    <location>
        <begin position="1170"/>
        <end position="1190"/>
    </location>
</feature>
<feature type="coiled-coil region" evidence="1">
    <location>
        <begin position="624"/>
        <end position="690"/>
    </location>
</feature>
<keyword evidence="1" id="KW-0175">Coiled coil</keyword>
<evidence type="ECO:0000259" key="4">
    <source>
        <dbReference type="PROSITE" id="PS51688"/>
    </source>
</evidence>
<feature type="domain" description="Fibronectin type-III" evidence="3">
    <location>
        <begin position="430"/>
        <end position="524"/>
    </location>
</feature>
<feature type="region of interest" description="Disordered" evidence="2">
    <location>
        <begin position="1170"/>
        <end position="1191"/>
    </location>
</feature>
<name>A0ABU3X7C4_9BACI</name>
<dbReference type="CDD" id="cd00063">
    <property type="entry name" value="FN3"/>
    <property type="match status" value="1"/>
</dbReference>